<evidence type="ECO:0000256" key="1">
    <source>
        <dbReference type="SAM" id="SignalP"/>
    </source>
</evidence>
<dbReference type="Pfam" id="PF02221">
    <property type="entry name" value="E1_DerP2_DerF2"/>
    <property type="match status" value="1"/>
</dbReference>
<dbReference type="InterPro" id="IPR039945">
    <property type="entry name" value="LY86"/>
</dbReference>
<reference evidence="3 4" key="1">
    <citation type="submission" date="2014-04" db="EMBL/GenBank/DDBJ databases">
        <title>Genome evolution of avian class.</title>
        <authorList>
            <person name="Zhang G."/>
            <person name="Li C."/>
        </authorList>
    </citation>
    <scope>NUCLEOTIDE SEQUENCE [LARGE SCALE GENOMIC DNA]</scope>
    <source>
        <strain evidence="3">BGI_N303</strain>
    </source>
</reference>
<dbReference type="EMBL" id="KL447914">
    <property type="protein sequence ID" value="KFO78550.1"/>
    <property type="molecule type" value="Genomic_DNA"/>
</dbReference>
<dbReference type="InterPro" id="IPR014756">
    <property type="entry name" value="Ig_E-set"/>
</dbReference>
<evidence type="ECO:0000313" key="3">
    <source>
        <dbReference type="EMBL" id="KFO78550.1"/>
    </source>
</evidence>
<evidence type="ECO:0000259" key="2">
    <source>
        <dbReference type="SMART" id="SM00737"/>
    </source>
</evidence>
<dbReference type="GO" id="GO:0045087">
    <property type="term" value="P:innate immune response"/>
    <property type="evidence" value="ECO:0007669"/>
    <property type="project" value="TreeGrafter"/>
</dbReference>
<feature type="non-terminal residue" evidence="3">
    <location>
        <position position="160"/>
    </location>
</feature>
<dbReference type="STRING" id="55661.A0A091G851"/>
<feature type="signal peptide" evidence="1">
    <location>
        <begin position="1"/>
        <end position="19"/>
    </location>
</feature>
<gene>
    <name evidence="3" type="ORF">N303_07658</name>
</gene>
<dbReference type="GO" id="GO:0031666">
    <property type="term" value="P:positive regulation of lipopolysaccharide-mediated signaling pathway"/>
    <property type="evidence" value="ECO:0007669"/>
    <property type="project" value="TreeGrafter"/>
</dbReference>
<organism evidence="3 4">
    <name type="scientific">Cuculus canorus</name>
    <name type="common">Common cuckoo</name>
    <dbReference type="NCBI Taxonomy" id="55661"/>
    <lineage>
        <taxon>Eukaryota</taxon>
        <taxon>Metazoa</taxon>
        <taxon>Chordata</taxon>
        <taxon>Craniata</taxon>
        <taxon>Vertebrata</taxon>
        <taxon>Euteleostomi</taxon>
        <taxon>Archelosauria</taxon>
        <taxon>Archosauria</taxon>
        <taxon>Dinosauria</taxon>
        <taxon>Saurischia</taxon>
        <taxon>Theropoda</taxon>
        <taxon>Coelurosauria</taxon>
        <taxon>Aves</taxon>
        <taxon>Neognathae</taxon>
        <taxon>Neoaves</taxon>
        <taxon>Otidimorphae</taxon>
        <taxon>Cuculiformes</taxon>
        <taxon>Cuculidae</taxon>
        <taxon>Cuculus</taxon>
    </lineage>
</organism>
<sequence length="160" mass="18271">MKTLNVLLLILVLFHVNDSREWPMHTVCKEDNLEIYYKSCDPQQDFALSIDRCSDIVTRTFNIRSAIVLRHSIKELYLKANLIINGKTVLTYSETICEPGHPKLVFCGKKKGEQFYYEGPVTLGIAEIPQGDYTVSVKLTNEDHATVACVDFTVKNYSDY</sequence>
<proteinExistence type="predicted"/>
<protein>
    <submittedName>
        <fullName evidence="3">Lymphocyte antigen 86</fullName>
    </submittedName>
</protein>
<name>A0A091G851_CUCCA</name>
<dbReference type="PANTHER" id="PTHR20838:SF0">
    <property type="entry name" value="LYMPHOCYTE ANTIGEN 86"/>
    <property type="match status" value="1"/>
</dbReference>
<feature type="chain" id="PRO_5001873839" evidence="1">
    <location>
        <begin position="20"/>
        <end position="160"/>
    </location>
</feature>
<dbReference type="InterPro" id="IPR003172">
    <property type="entry name" value="ML_dom"/>
</dbReference>
<dbReference type="Gene3D" id="2.60.40.770">
    <property type="match status" value="1"/>
</dbReference>
<dbReference type="SMART" id="SM00737">
    <property type="entry name" value="ML"/>
    <property type="match status" value="1"/>
</dbReference>
<feature type="domain" description="MD-2-related lipid-recognition" evidence="2">
    <location>
        <begin position="37"/>
        <end position="154"/>
    </location>
</feature>
<keyword evidence="1" id="KW-0732">Signal</keyword>
<dbReference type="SUPFAM" id="SSF81296">
    <property type="entry name" value="E set domains"/>
    <property type="match status" value="1"/>
</dbReference>
<evidence type="ECO:0000313" key="4">
    <source>
        <dbReference type="Proteomes" id="UP000053760"/>
    </source>
</evidence>
<dbReference type="Proteomes" id="UP000053760">
    <property type="component" value="Unassembled WGS sequence"/>
</dbReference>
<keyword evidence="4" id="KW-1185">Reference proteome</keyword>
<dbReference type="AlphaFoldDB" id="A0A091G851"/>
<dbReference type="PANTHER" id="PTHR20838">
    <property type="entry name" value="LYMPHOCYTE ANTIGEN 86"/>
    <property type="match status" value="1"/>
</dbReference>
<accession>A0A091G851</accession>